<accession>A0A512M6G1</accession>
<dbReference type="RefSeq" id="WP_146849934.1">
    <property type="nucleotide sequence ID" value="NZ_BKAG01000009.1"/>
</dbReference>
<keyword evidence="2" id="KW-1185">Reference proteome</keyword>
<dbReference type="OrthoDB" id="193316at2"/>
<dbReference type="Proteomes" id="UP000321577">
    <property type="component" value="Unassembled WGS sequence"/>
</dbReference>
<proteinExistence type="predicted"/>
<gene>
    <name evidence="1" type="ORF">BGE01nite_16210</name>
</gene>
<comment type="caution">
    <text evidence="1">The sequence shown here is derived from an EMBL/GenBank/DDBJ whole genome shotgun (WGS) entry which is preliminary data.</text>
</comment>
<evidence type="ECO:0000313" key="2">
    <source>
        <dbReference type="Proteomes" id="UP000321577"/>
    </source>
</evidence>
<sequence length="184" mass="19948">MKLPSLISPDAGVFFAACLMAVCVSHIHAQQARDVMSEDELKRQAGAAPSLKTQLTAKAKPLTTKAPAIQSSLWARSIILGDGEKYTLIPVGSILHLPEALRSRVLSKPQGEFTFWPNFLKRNEAWLAAREVSLTMSRGNAQEANVLLKNISRDPRLLVATYKGGPITILEAAPPNHGSKTSKP</sequence>
<name>A0A512M6G1_9BACT</name>
<protein>
    <submittedName>
        <fullName evidence="1">Uncharacterized protein</fullName>
    </submittedName>
</protein>
<dbReference type="EMBL" id="BKAG01000009">
    <property type="protein sequence ID" value="GEP42330.1"/>
    <property type="molecule type" value="Genomic_DNA"/>
</dbReference>
<dbReference type="AlphaFoldDB" id="A0A512M6G1"/>
<evidence type="ECO:0000313" key="1">
    <source>
        <dbReference type="EMBL" id="GEP42330.1"/>
    </source>
</evidence>
<reference evidence="1 2" key="1">
    <citation type="submission" date="2019-07" db="EMBL/GenBank/DDBJ databases">
        <title>Whole genome shotgun sequence of Brevifollis gellanilyticus NBRC 108608.</title>
        <authorList>
            <person name="Hosoyama A."/>
            <person name="Uohara A."/>
            <person name="Ohji S."/>
            <person name="Ichikawa N."/>
        </authorList>
    </citation>
    <scope>NUCLEOTIDE SEQUENCE [LARGE SCALE GENOMIC DNA]</scope>
    <source>
        <strain evidence="1 2">NBRC 108608</strain>
    </source>
</reference>
<organism evidence="1 2">
    <name type="scientific">Brevifollis gellanilyticus</name>
    <dbReference type="NCBI Taxonomy" id="748831"/>
    <lineage>
        <taxon>Bacteria</taxon>
        <taxon>Pseudomonadati</taxon>
        <taxon>Verrucomicrobiota</taxon>
        <taxon>Verrucomicrobiia</taxon>
        <taxon>Verrucomicrobiales</taxon>
        <taxon>Verrucomicrobiaceae</taxon>
    </lineage>
</organism>